<keyword evidence="5 11" id="KW-0067">ATP-binding</keyword>
<comment type="subcellular location">
    <subcellularLocation>
        <location evidence="1">Cell membrane</location>
        <topology evidence="1">Multi-pass membrane protein</topology>
    </subcellularLocation>
</comment>
<dbReference type="GO" id="GO:0005886">
    <property type="term" value="C:plasma membrane"/>
    <property type="evidence" value="ECO:0007669"/>
    <property type="project" value="UniProtKB-SubCell"/>
</dbReference>
<evidence type="ECO:0000313" key="11">
    <source>
        <dbReference type="EMBL" id="SMF77195.1"/>
    </source>
</evidence>
<gene>
    <name evidence="11" type="ORF">SAMN06296036_13110</name>
</gene>
<evidence type="ECO:0000313" key="12">
    <source>
        <dbReference type="Proteomes" id="UP000192907"/>
    </source>
</evidence>
<dbReference type="PANTHER" id="PTHR43394:SF1">
    <property type="entry name" value="ATP-BINDING CASSETTE SUB-FAMILY B MEMBER 10, MITOCHONDRIAL"/>
    <property type="match status" value="1"/>
</dbReference>
<evidence type="ECO:0000256" key="1">
    <source>
        <dbReference type="ARBA" id="ARBA00004651"/>
    </source>
</evidence>
<dbReference type="GO" id="GO:0015421">
    <property type="term" value="F:ABC-type oligopeptide transporter activity"/>
    <property type="evidence" value="ECO:0007669"/>
    <property type="project" value="TreeGrafter"/>
</dbReference>
<dbReference type="InterPro" id="IPR027417">
    <property type="entry name" value="P-loop_NTPase"/>
</dbReference>
<feature type="transmembrane region" description="Helical" evidence="8">
    <location>
        <begin position="164"/>
        <end position="188"/>
    </location>
</feature>
<dbReference type="InterPro" id="IPR017871">
    <property type="entry name" value="ABC_transporter-like_CS"/>
</dbReference>
<sequence length="591" mass="65123">MKSNHRLKRLLTYSLAHRPDMIKASIFSIVNKIFDVFPEILIGVAIDVVVEQEQSFLAKIGIADPRHQLALLAVVTLLIWVSESLSEYGAVVRWRNLAQEIQHKLRLDGVSHIQKLSLSWYEEQNSGQLLAILNDDVNQVERFLNEGLHNLIQMLVSSLLIGAVFLYLSPIVALFAILPIPIIILGGFRLKGPLAGRYSDVRQRAAQLGEKLSGVITGVVTIRASVAEDAMVENISRASQGYIDANREAIRLSSAFVPIIRMAVLAGFLVTLVLGGLKTLDGSLAPAAFTVLVFLTQRLLWPFTRFGDLLDLYERSLASAQRVLDLIATPIDIADSDQTKTLERIEGRITFKNVEFAYPGYKPVLNGFNLDIQAGEFIGIVGSTGSGKSTLIKLLLRFYDPQSGNITIDGVPIDKLSLAQLRNSIGYVGQDVFLMDASIEDNLLLGKEFASHEEITAALQASDSENFVNKLPEQLGTAIGERGQRLSGGQRQRLTIARGILGQPPILVFDEATSAVDNETEEAIQKSLQRLAHNRTMIVIAHRLSTIRHADKIIVLQEGTIAESGRHDELVESGQIYKRLWDLQTGVSTEP</sequence>
<dbReference type="CDD" id="cd18565">
    <property type="entry name" value="ABC_6TM_exporter_like"/>
    <property type="match status" value="1"/>
</dbReference>
<keyword evidence="12" id="KW-1185">Reference proteome</keyword>
<dbReference type="InterPro" id="IPR003439">
    <property type="entry name" value="ABC_transporter-like_ATP-bd"/>
</dbReference>
<reference evidence="12" key="1">
    <citation type="submission" date="2017-04" db="EMBL/GenBank/DDBJ databases">
        <authorList>
            <person name="Varghese N."/>
            <person name="Submissions S."/>
        </authorList>
    </citation>
    <scope>NUCLEOTIDE SEQUENCE [LARGE SCALE GENOMIC DNA]</scope>
    <source>
        <strain evidence="12">RKEM611</strain>
    </source>
</reference>
<dbReference type="InterPro" id="IPR011527">
    <property type="entry name" value="ABC1_TM_dom"/>
</dbReference>
<keyword evidence="2" id="KW-0813">Transport</keyword>
<evidence type="ECO:0000256" key="8">
    <source>
        <dbReference type="SAM" id="Phobius"/>
    </source>
</evidence>
<dbReference type="SUPFAM" id="SSF90123">
    <property type="entry name" value="ABC transporter transmembrane region"/>
    <property type="match status" value="1"/>
</dbReference>
<dbReference type="SMART" id="SM00382">
    <property type="entry name" value="AAA"/>
    <property type="match status" value="1"/>
</dbReference>
<evidence type="ECO:0000256" key="5">
    <source>
        <dbReference type="ARBA" id="ARBA00022840"/>
    </source>
</evidence>
<dbReference type="GO" id="GO:0016887">
    <property type="term" value="F:ATP hydrolysis activity"/>
    <property type="evidence" value="ECO:0007669"/>
    <property type="project" value="InterPro"/>
</dbReference>
<dbReference type="AlphaFoldDB" id="A0A1Y6CTM8"/>
<dbReference type="STRING" id="1513793.SAMN06296036_13110"/>
<feature type="domain" description="ABC transmembrane type-1" evidence="10">
    <location>
        <begin position="24"/>
        <end position="315"/>
    </location>
</feature>
<dbReference type="PANTHER" id="PTHR43394">
    <property type="entry name" value="ATP-DEPENDENT PERMEASE MDL1, MITOCHONDRIAL"/>
    <property type="match status" value="1"/>
</dbReference>
<evidence type="ECO:0000259" key="9">
    <source>
        <dbReference type="PROSITE" id="PS50893"/>
    </source>
</evidence>
<name>A0A1Y6CTM8_9BACT</name>
<dbReference type="FunFam" id="3.40.50.300:FF:000287">
    <property type="entry name" value="Multidrug ABC transporter ATP-binding protein"/>
    <property type="match status" value="1"/>
</dbReference>
<evidence type="ECO:0000259" key="10">
    <source>
        <dbReference type="PROSITE" id="PS50929"/>
    </source>
</evidence>
<feature type="transmembrane region" description="Helical" evidence="8">
    <location>
        <begin position="283"/>
        <end position="301"/>
    </location>
</feature>
<organism evidence="11 12">
    <name type="scientific">Pseudobacteriovorax antillogorgiicola</name>
    <dbReference type="NCBI Taxonomy" id="1513793"/>
    <lineage>
        <taxon>Bacteria</taxon>
        <taxon>Pseudomonadati</taxon>
        <taxon>Bdellovibrionota</taxon>
        <taxon>Oligoflexia</taxon>
        <taxon>Oligoflexales</taxon>
        <taxon>Pseudobacteriovoracaceae</taxon>
        <taxon>Pseudobacteriovorax</taxon>
    </lineage>
</organism>
<keyword evidence="4" id="KW-0547">Nucleotide-binding</keyword>
<feature type="transmembrane region" description="Helical" evidence="8">
    <location>
        <begin position="255"/>
        <end position="277"/>
    </location>
</feature>
<accession>A0A1Y6CTM8</accession>
<dbReference type="SUPFAM" id="SSF52540">
    <property type="entry name" value="P-loop containing nucleoside triphosphate hydrolases"/>
    <property type="match status" value="1"/>
</dbReference>
<feature type="domain" description="ABC transporter" evidence="9">
    <location>
        <begin position="349"/>
        <end position="583"/>
    </location>
</feature>
<keyword evidence="6 8" id="KW-1133">Transmembrane helix</keyword>
<evidence type="ECO:0000256" key="2">
    <source>
        <dbReference type="ARBA" id="ARBA00022448"/>
    </source>
</evidence>
<dbReference type="PROSITE" id="PS00211">
    <property type="entry name" value="ABC_TRANSPORTER_1"/>
    <property type="match status" value="1"/>
</dbReference>
<dbReference type="Gene3D" id="3.40.50.300">
    <property type="entry name" value="P-loop containing nucleotide triphosphate hydrolases"/>
    <property type="match status" value="1"/>
</dbReference>
<dbReference type="InterPro" id="IPR003593">
    <property type="entry name" value="AAA+_ATPase"/>
</dbReference>
<dbReference type="PROSITE" id="PS50929">
    <property type="entry name" value="ABC_TM1F"/>
    <property type="match status" value="1"/>
</dbReference>
<evidence type="ECO:0000256" key="4">
    <source>
        <dbReference type="ARBA" id="ARBA00022741"/>
    </source>
</evidence>
<evidence type="ECO:0000256" key="3">
    <source>
        <dbReference type="ARBA" id="ARBA00022692"/>
    </source>
</evidence>
<evidence type="ECO:0000256" key="6">
    <source>
        <dbReference type="ARBA" id="ARBA00022989"/>
    </source>
</evidence>
<dbReference type="InterPro" id="IPR039421">
    <property type="entry name" value="Type_1_exporter"/>
</dbReference>
<dbReference type="Pfam" id="PF00005">
    <property type="entry name" value="ABC_tran"/>
    <property type="match status" value="1"/>
</dbReference>
<dbReference type="PROSITE" id="PS50893">
    <property type="entry name" value="ABC_TRANSPORTER_2"/>
    <property type="match status" value="1"/>
</dbReference>
<keyword evidence="7 8" id="KW-0472">Membrane</keyword>
<dbReference type="Gene3D" id="1.20.1560.10">
    <property type="entry name" value="ABC transporter type 1, transmembrane domain"/>
    <property type="match status" value="1"/>
</dbReference>
<protein>
    <submittedName>
        <fullName evidence="11">ATP-binding cassette, subfamily B</fullName>
    </submittedName>
</protein>
<dbReference type="Proteomes" id="UP000192907">
    <property type="component" value="Unassembled WGS sequence"/>
</dbReference>
<proteinExistence type="predicted"/>
<evidence type="ECO:0000256" key="7">
    <source>
        <dbReference type="ARBA" id="ARBA00023136"/>
    </source>
</evidence>
<dbReference type="GO" id="GO:0005524">
    <property type="term" value="F:ATP binding"/>
    <property type="evidence" value="ECO:0007669"/>
    <property type="project" value="UniProtKB-KW"/>
</dbReference>
<dbReference type="EMBL" id="FWZT01000031">
    <property type="protein sequence ID" value="SMF77195.1"/>
    <property type="molecule type" value="Genomic_DNA"/>
</dbReference>
<dbReference type="RefSeq" id="WP_200820806.1">
    <property type="nucleotide sequence ID" value="NZ_FWZT01000031.1"/>
</dbReference>
<dbReference type="Pfam" id="PF00664">
    <property type="entry name" value="ABC_membrane"/>
    <property type="match status" value="1"/>
</dbReference>
<keyword evidence="3 8" id="KW-0812">Transmembrane</keyword>
<dbReference type="InterPro" id="IPR036640">
    <property type="entry name" value="ABC1_TM_sf"/>
</dbReference>